<proteinExistence type="predicted"/>
<sequence>MSQPSESATTNDQTVVEGKVDPPQPFPGFDPKGYTPDSPGGEGEIGAAFGDILYQIWRDNLGSVALDDAARGRFTQGLVSSLRKIWPMFNFVIVCTAHARAFDGAEGKDWGMGHGDLPTSFAGTIGYSIYYLRSGVFMLQGDGGFQNWAWIGSGKANGDGRIILFT</sequence>
<evidence type="ECO:0000256" key="1">
    <source>
        <dbReference type="SAM" id="MobiDB-lite"/>
    </source>
</evidence>
<dbReference type="AlphaFoldDB" id="A0A8H6HSG1"/>
<dbReference type="EMBL" id="JACGCI010000047">
    <property type="protein sequence ID" value="KAF6751844.1"/>
    <property type="molecule type" value="Genomic_DNA"/>
</dbReference>
<comment type="caution">
    <text evidence="2">The sequence shown here is derived from an EMBL/GenBank/DDBJ whole genome shotgun (WGS) entry which is preliminary data.</text>
</comment>
<evidence type="ECO:0000313" key="2">
    <source>
        <dbReference type="EMBL" id="KAF6751844.1"/>
    </source>
</evidence>
<reference evidence="2 3" key="1">
    <citation type="submission" date="2020-07" db="EMBL/GenBank/DDBJ databases">
        <title>Comparative genomics of pyrophilous fungi reveals a link between fire events and developmental genes.</title>
        <authorList>
            <consortium name="DOE Joint Genome Institute"/>
            <person name="Steindorff A.S."/>
            <person name="Carver A."/>
            <person name="Calhoun S."/>
            <person name="Stillman K."/>
            <person name="Liu H."/>
            <person name="Lipzen A."/>
            <person name="Pangilinan J."/>
            <person name="Labutti K."/>
            <person name="Bruns T.D."/>
            <person name="Grigoriev I.V."/>
        </authorList>
    </citation>
    <scope>NUCLEOTIDE SEQUENCE [LARGE SCALE GENOMIC DNA]</scope>
    <source>
        <strain evidence="2 3">CBS 144469</strain>
    </source>
</reference>
<keyword evidence="3" id="KW-1185">Reference proteome</keyword>
<dbReference type="Proteomes" id="UP000521943">
    <property type="component" value="Unassembled WGS sequence"/>
</dbReference>
<organism evidence="2 3">
    <name type="scientific">Ephemerocybe angulata</name>
    <dbReference type="NCBI Taxonomy" id="980116"/>
    <lineage>
        <taxon>Eukaryota</taxon>
        <taxon>Fungi</taxon>
        <taxon>Dikarya</taxon>
        <taxon>Basidiomycota</taxon>
        <taxon>Agaricomycotina</taxon>
        <taxon>Agaricomycetes</taxon>
        <taxon>Agaricomycetidae</taxon>
        <taxon>Agaricales</taxon>
        <taxon>Agaricineae</taxon>
        <taxon>Psathyrellaceae</taxon>
        <taxon>Ephemerocybe</taxon>
    </lineage>
</organism>
<dbReference type="OrthoDB" id="2820377at2759"/>
<accession>A0A8H6HSG1</accession>
<name>A0A8H6HSG1_9AGAR</name>
<feature type="compositionally biased region" description="Polar residues" evidence="1">
    <location>
        <begin position="1"/>
        <end position="14"/>
    </location>
</feature>
<gene>
    <name evidence="2" type="ORF">DFP72DRAFT_906299</name>
</gene>
<protein>
    <submittedName>
        <fullName evidence="2">Uncharacterized protein</fullName>
    </submittedName>
</protein>
<feature type="region of interest" description="Disordered" evidence="1">
    <location>
        <begin position="1"/>
        <end position="41"/>
    </location>
</feature>
<evidence type="ECO:0000313" key="3">
    <source>
        <dbReference type="Proteomes" id="UP000521943"/>
    </source>
</evidence>